<dbReference type="PANTHER" id="PTHR46450">
    <property type="entry name" value="INACTIVE HISTONE-LYSINE N-METHYLTRANSFERASE SUVR1-RELATED"/>
    <property type="match status" value="1"/>
</dbReference>
<dbReference type="InterPro" id="IPR046341">
    <property type="entry name" value="SET_dom_sf"/>
</dbReference>
<dbReference type="SMART" id="SM00317">
    <property type="entry name" value="SET"/>
    <property type="match status" value="1"/>
</dbReference>
<dbReference type="InterPro" id="IPR007728">
    <property type="entry name" value="Pre-SET_dom"/>
</dbReference>
<name>A0A9D4WA38_PEA</name>
<keyword evidence="12" id="KW-1185">Reference proteome</keyword>
<evidence type="ECO:0000256" key="4">
    <source>
        <dbReference type="ARBA" id="ARBA00022679"/>
    </source>
</evidence>
<evidence type="ECO:0000256" key="5">
    <source>
        <dbReference type="ARBA" id="ARBA00022723"/>
    </source>
</evidence>
<dbReference type="Gene3D" id="1.10.8.850">
    <property type="entry name" value="Histone-lysine N methyltransferase , C-terminal domain-like"/>
    <property type="match status" value="1"/>
</dbReference>
<dbReference type="Pfam" id="PF00856">
    <property type="entry name" value="SET"/>
    <property type="match status" value="1"/>
</dbReference>
<dbReference type="Pfam" id="PF10440">
    <property type="entry name" value="WIYLD"/>
    <property type="match status" value="1"/>
</dbReference>
<evidence type="ECO:0000313" key="11">
    <source>
        <dbReference type="EMBL" id="KAI5398265.1"/>
    </source>
</evidence>
<dbReference type="Proteomes" id="UP001058974">
    <property type="component" value="Chromosome 6"/>
</dbReference>
<dbReference type="GO" id="GO:0008270">
    <property type="term" value="F:zinc ion binding"/>
    <property type="evidence" value="ECO:0007669"/>
    <property type="project" value="InterPro"/>
</dbReference>
<accession>A0A9D4WA38</accession>
<dbReference type="Gramene" id="PSAT_LOCUS27112_t1">
    <property type="protein sequence ID" value="CAL5208420.1"/>
    <property type="gene ID" value="PSAT_LOCUS27112"/>
</dbReference>
<comment type="subcellular location">
    <subcellularLocation>
        <location evidence="2">Chromosome</location>
    </subcellularLocation>
    <subcellularLocation>
        <location evidence="1">Nucleus</location>
    </subcellularLocation>
</comment>
<dbReference type="SMART" id="SM00468">
    <property type="entry name" value="PreSET"/>
    <property type="match status" value="1"/>
</dbReference>
<evidence type="ECO:0000256" key="8">
    <source>
        <dbReference type="SAM" id="MobiDB-lite"/>
    </source>
</evidence>
<keyword evidence="7" id="KW-0539">Nucleus</keyword>
<dbReference type="Gene3D" id="2.170.270.10">
    <property type="entry name" value="SET domain"/>
    <property type="match status" value="1"/>
</dbReference>
<feature type="compositionally biased region" description="Polar residues" evidence="8">
    <location>
        <begin position="137"/>
        <end position="148"/>
    </location>
</feature>
<protein>
    <recommendedName>
        <fullName evidence="13">Histone-lysine N-methyltransferase SUVR4</fullName>
    </recommendedName>
</protein>
<evidence type="ECO:0000256" key="7">
    <source>
        <dbReference type="ARBA" id="ARBA00023242"/>
    </source>
</evidence>
<evidence type="ECO:0000313" key="12">
    <source>
        <dbReference type="Proteomes" id="UP001058974"/>
    </source>
</evidence>
<keyword evidence="6" id="KW-0862">Zinc</keyword>
<dbReference type="OrthoDB" id="308383at2759"/>
<evidence type="ECO:0000259" key="10">
    <source>
        <dbReference type="PROSITE" id="PS50867"/>
    </source>
</evidence>
<feature type="domain" description="SET" evidence="9">
    <location>
        <begin position="407"/>
        <end position="541"/>
    </location>
</feature>
<comment type="caution">
    <text evidence="11">The sequence shown here is derived from an EMBL/GenBank/DDBJ whole genome shotgun (WGS) entry which is preliminary data.</text>
</comment>
<evidence type="ECO:0008006" key="13">
    <source>
        <dbReference type="Google" id="ProtNLM"/>
    </source>
</evidence>
<dbReference type="Gramene" id="Psat6g143800.1">
    <property type="protein sequence ID" value="Psat6g143800.1.cds"/>
    <property type="gene ID" value="Psat6g143800"/>
</dbReference>
<dbReference type="PROSITE" id="PS51580">
    <property type="entry name" value="SAM_MT43_3"/>
    <property type="match status" value="1"/>
</dbReference>
<dbReference type="CDD" id="cd10538">
    <property type="entry name" value="SET_SETDB-like"/>
    <property type="match status" value="1"/>
</dbReference>
<dbReference type="PROSITE" id="PS50867">
    <property type="entry name" value="PRE_SET"/>
    <property type="match status" value="1"/>
</dbReference>
<feature type="region of interest" description="Disordered" evidence="8">
    <location>
        <begin position="74"/>
        <end position="218"/>
    </location>
</feature>
<dbReference type="AlphaFoldDB" id="A0A9D4WA38"/>
<reference evidence="11 12" key="1">
    <citation type="journal article" date="2022" name="Nat. Genet.">
        <title>Improved pea reference genome and pan-genome highlight genomic features and evolutionary characteristics.</title>
        <authorList>
            <person name="Yang T."/>
            <person name="Liu R."/>
            <person name="Luo Y."/>
            <person name="Hu S."/>
            <person name="Wang D."/>
            <person name="Wang C."/>
            <person name="Pandey M.K."/>
            <person name="Ge S."/>
            <person name="Xu Q."/>
            <person name="Li N."/>
            <person name="Li G."/>
            <person name="Huang Y."/>
            <person name="Saxena R.K."/>
            <person name="Ji Y."/>
            <person name="Li M."/>
            <person name="Yan X."/>
            <person name="He Y."/>
            <person name="Liu Y."/>
            <person name="Wang X."/>
            <person name="Xiang C."/>
            <person name="Varshney R.K."/>
            <person name="Ding H."/>
            <person name="Gao S."/>
            <person name="Zong X."/>
        </authorList>
    </citation>
    <scope>NUCLEOTIDE SEQUENCE [LARGE SCALE GENOMIC DNA]</scope>
    <source>
        <strain evidence="11 12">cv. Zhongwan 6</strain>
    </source>
</reference>
<dbReference type="SUPFAM" id="SSF82199">
    <property type="entry name" value="SET domain"/>
    <property type="match status" value="1"/>
</dbReference>
<dbReference type="GO" id="GO:0005694">
    <property type="term" value="C:chromosome"/>
    <property type="evidence" value="ECO:0007669"/>
    <property type="project" value="UniProtKB-SubCell"/>
</dbReference>
<evidence type="ECO:0000256" key="6">
    <source>
        <dbReference type="ARBA" id="ARBA00022833"/>
    </source>
</evidence>
<evidence type="ECO:0000256" key="1">
    <source>
        <dbReference type="ARBA" id="ARBA00004123"/>
    </source>
</evidence>
<dbReference type="Gramene" id="Psat06G0388900-T1">
    <property type="protein sequence ID" value="KAI5398265.1"/>
    <property type="gene ID" value="KIW84_063889"/>
</dbReference>
<organism evidence="11 12">
    <name type="scientific">Pisum sativum</name>
    <name type="common">Garden pea</name>
    <name type="synonym">Lathyrus oleraceus</name>
    <dbReference type="NCBI Taxonomy" id="3888"/>
    <lineage>
        <taxon>Eukaryota</taxon>
        <taxon>Viridiplantae</taxon>
        <taxon>Streptophyta</taxon>
        <taxon>Embryophyta</taxon>
        <taxon>Tracheophyta</taxon>
        <taxon>Spermatophyta</taxon>
        <taxon>Magnoliopsida</taxon>
        <taxon>eudicotyledons</taxon>
        <taxon>Gunneridae</taxon>
        <taxon>Pentapetalae</taxon>
        <taxon>rosids</taxon>
        <taxon>fabids</taxon>
        <taxon>Fabales</taxon>
        <taxon>Fabaceae</taxon>
        <taxon>Papilionoideae</taxon>
        <taxon>50 kb inversion clade</taxon>
        <taxon>NPAAA clade</taxon>
        <taxon>Hologalegina</taxon>
        <taxon>IRL clade</taxon>
        <taxon>Fabeae</taxon>
        <taxon>Lathyrus</taxon>
    </lineage>
</organism>
<evidence type="ECO:0000256" key="3">
    <source>
        <dbReference type="ARBA" id="ARBA00022454"/>
    </source>
</evidence>
<dbReference type="InterPro" id="IPR018848">
    <property type="entry name" value="WIYLD_domain"/>
</dbReference>
<keyword evidence="5" id="KW-0479">Metal-binding</keyword>
<dbReference type="PANTHER" id="PTHR46450:SF24">
    <property type="entry name" value="HISTONE-LYSINE N-METHYLTRANSFERASE SUVR4"/>
    <property type="match status" value="1"/>
</dbReference>
<dbReference type="GO" id="GO:0005634">
    <property type="term" value="C:nucleus"/>
    <property type="evidence" value="ECO:0007669"/>
    <property type="project" value="UniProtKB-SubCell"/>
</dbReference>
<dbReference type="InterPro" id="IPR025776">
    <property type="entry name" value="SUVR4/1/2"/>
</dbReference>
<feature type="compositionally biased region" description="Polar residues" evidence="8">
    <location>
        <begin position="191"/>
        <end position="212"/>
    </location>
</feature>
<dbReference type="GO" id="GO:0042054">
    <property type="term" value="F:histone methyltransferase activity"/>
    <property type="evidence" value="ECO:0007669"/>
    <property type="project" value="InterPro"/>
</dbReference>
<dbReference type="PROSITE" id="PS50280">
    <property type="entry name" value="SET"/>
    <property type="match status" value="1"/>
</dbReference>
<feature type="compositionally biased region" description="Basic and acidic residues" evidence="8">
    <location>
        <begin position="74"/>
        <end position="84"/>
    </location>
</feature>
<evidence type="ECO:0000259" key="9">
    <source>
        <dbReference type="PROSITE" id="PS50280"/>
    </source>
</evidence>
<sequence>MTTDPRATKGYDGMNDSRAVNDSRTVKAYDAMKDLGISKEEVKPVLRNLLKVYDKNWELIEDDNYRTLIDAYFESKEDKPEEHKRKAPINSQDGERPKQKLHVADRDNRVPSAVKSIEVLPVEDNDKPPKTLKQKSIKSFQTSSSHKLLSQRRLSDDERISSLPSMAARGQKSYPGAASSAGLYSEEPSHPSIQRKNMSSDQHQKKITTSGTEKPKFRVGTASMSCNGSLDASNGNLSIKSLSKVLKSGRYVDDITKGSENVKVSLLDETESEEFPKFNYIPCNVIYQCANVNISLARIADEGCCADCSGDCLSLSFPCACSQETGGEFAYSSNGLLKEKFLTDCINEPQAHHYVYCKECPIERSKNESKPEPCRGHLVRKFIKECWKKCGCDMQCGNRVVQRGLSRKLQVFLTDQGKGWGVRSLEDLPKGSFVCEYAGEILTNTELYDRIVMSTGNDRHTYPVTLDADWGSEVGLKDEEALCLDATHNGNVARFINHRCTDSNLIDIPVEVETPDRHYYHLALFTKRNVSAYEELTWDYGIDFDDHTHPIKAFKCCCGSALCRDKKQKGSRSAKTKKLKHTNRH</sequence>
<feature type="domain" description="Pre-SET" evidence="10">
    <location>
        <begin position="304"/>
        <end position="404"/>
    </location>
</feature>
<keyword evidence="3" id="KW-0158">Chromosome</keyword>
<dbReference type="InterPro" id="IPR043017">
    <property type="entry name" value="WIYLD_dom_sf"/>
</dbReference>
<proteinExistence type="predicted"/>
<dbReference type="FunFam" id="2.170.270.10:FF:000046">
    <property type="entry name" value="SET-domain containing protein lysine methyltransferase family protein"/>
    <property type="match status" value="1"/>
</dbReference>
<dbReference type="EMBL" id="JAMSHJ010000006">
    <property type="protein sequence ID" value="KAI5398265.1"/>
    <property type="molecule type" value="Genomic_DNA"/>
</dbReference>
<feature type="compositionally biased region" description="Basic and acidic residues" evidence="8">
    <location>
        <begin position="93"/>
        <end position="109"/>
    </location>
</feature>
<gene>
    <name evidence="11" type="ORF">KIW84_063889</name>
</gene>
<evidence type="ECO:0000256" key="2">
    <source>
        <dbReference type="ARBA" id="ARBA00004286"/>
    </source>
</evidence>
<dbReference type="InterPro" id="IPR001214">
    <property type="entry name" value="SET_dom"/>
</dbReference>
<keyword evidence="4" id="KW-0808">Transferase</keyword>